<evidence type="ECO:0000256" key="1">
    <source>
        <dbReference type="SAM" id="MobiDB-lite"/>
    </source>
</evidence>
<proteinExistence type="predicted"/>
<feature type="region of interest" description="Disordered" evidence="1">
    <location>
        <begin position="50"/>
        <end position="75"/>
    </location>
</feature>
<dbReference type="EMBL" id="ACCG02000012">
    <property type="protein sequence ID" value="EFE88755.1"/>
    <property type="molecule type" value="Genomic_DNA"/>
</dbReference>
<comment type="caution">
    <text evidence="2">The sequence shown here is derived from an EMBL/GenBank/DDBJ whole genome shotgun (WGS) entry which is preliminary data.</text>
</comment>
<protein>
    <submittedName>
        <fullName evidence="2">Uncharacterized protein</fullName>
    </submittedName>
</protein>
<organism evidence="2 3">
    <name type="scientific">Bifidobacterium breve DSM 20213 = JCM 1192</name>
    <dbReference type="NCBI Taxonomy" id="518634"/>
    <lineage>
        <taxon>Bacteria</taxon>
        <taxon>Bacillati</taxon>
        <taxon>Actinomycetota</taxon>
        <taxon>Actinomycetes</taxon>
        <taxon>Bifidobacteriales</taxon>
        <taxon>Bifidobacteriaceae</taxon>
        <taxon>Bifidobacterium</taxon>
    </lineage>
</organism>
<keyword evidence="3" id="KW-1185">Reference proteome</keyword>
<dbReference type="HOGENOM" id="CLU_161189_0_0_11"/>
<gene>
    <name evidence="2" type="ORF">BIFBRE_04646</name>
</gene>
<sequence length="102" mass="11496">METLYKADNFMHLCGAHYENVSSKDFWEMALKSYLTPDGLLSNRTCVATRTNQDTTASTSRSPPTKARHEALKVRVESARPVGKLSGMRCPWMSQVTDTVFH</sequence>
<accession>D4BRB0</accession>
<reference evidence="2 3" key="1">
    <citation type="submission" date="2010-02" db="EMBL/GenBank/DDBJ databases">
        <authorList>
            <person name="Weinstock G."/>
            <person name="Sodergren E."/>
            <person name="Clifton S."/>
            <person name="Fulton L."/>
            <person name="Fulton B."/>
            <person name="Courtney L."/>
            <person name="Fronick C."/>
            <person name="Harrison M."/>
            <person name="Strong C."/>
            <person name="Farmer C."/>
            <person name="Delahaunty K."/>
            <person name="Markovic C."/>
            <person name="Hall O."/>
            <person name="Minx P."/>
            <person name="Tomlinson C."/>
            <person name="Mitreva M."/>
            <person name="Nelson J."/>
            <person name="Hou S."/>
            <person name="Wollam A."/>
            <person name="Pepin K.H."/>
            <person name="Johnson M."/>
            <person name="Bhonagiri V."/>
            <person name="Zhang X."/>
            <person name="Suruliraj S."/>
            <person name="Warren W."/>
            <person name="Chinwalla A."/>
            <person name="Mardis E.R."/>
            <person name="Wilson R.K."/>
        </authorList>
    </citation>
    <scope>NUCLEOTIDE SEQUENCE [LARGE SCALE GENOMIC DNA]</scope>
    <source>
        <strain evidence="2 3">DSM 20213</strain>
    </source>
</reference>
<evidence type="ECO:0000313" key="3">
    <source>
        <dbReference type="Proteomes" id="UP000003191"/>
    </source>
</evidence>
<name>D4BRB0_BIFBR</name>
<feature type="compositionally biased region" description="Polar residues" evidence="1">
    <location>
        <begin position="50"/>
        <end position="63"/>
    </location>
</feature>
<evidence type="ECO:0000313" key="2">
    <source>
        <dbReference type="EMBL" id="EFE88755.1"/>
    </source>
</evidence>
<dbReference type="AlphaFoldDB" id="D4BRB0"/>
<dbReference type="Proteomes" id="UP000003191">
    <property type="component" value="Unassembled WGS sequence"/>
</dbReference>